<dbReference type="AlphaFoldDB" id="A0A0N5C515"/>
<name>A0A0N5C515_STREA</name>
<organism evidence="2 3">
    <name type="scientific">Strongyloides papillosus</name>
    <name type="common">Intestinal threadworm</name>
    <dbReference type="NCBI Taxonomy" id="174720"/>
    <lineage>
        <taxon>Eukaryota</taxon>
        <taxon>Metazoa</taxon>
        <taxon>Ecdysozoa</taxon>
        <taxon>Nematoda</taxon>
        <taxon>Chromadorea</taxon>
        <taxon>Rhabditida</taxon>
        <taxon>Tylenchina</taxon>
        <taxon>Panagrolaimomorpha</taxon>
        <taxon>Strongyloidoidea</taxon>
        <taxon>Strongyloididae</taxon>
        <taxon>Strongyloides</taxon>
    </lineage>
</organism>
<dbReference type="PANTHER" id="PTHR45786:SF74">
    <property type="entry name" value="ATP-DEPENDENT DNA HELICASE"/>
    <property type="match status" value="1"/>
</dbReference>
<sequence>MTMKAAVVRSEVKKITNIEIFNIIKNSISYLLIATGVAKHFGYDSVEEDIKGHDATFEKCIKKIEEATLNFKKEYSFLSLKVKKNTSSQAYSDKLEDFLSKNNPDFKKIIKKLYSDIEKANLKNTDKNKENPKKDKKRSRKSWKKSIDETDTVHNGPDVKKDKKDDNDSKVDSPKSKDNDVKNKSDNHIQILEVRNLDVAINLIPNKRDMYINNDVLNKDVYKNIVYPCELDIGSNKETHFSLYGKIKNDGHCGFHCMNVISRDTKNGHFEIRREIRKFYKELKNDTNFANSHNWIFQRITKRKINKHFKRVDFFETPAPSRYWCINKTNDNSVKKDNEKGVTDIVFPDISNLCLDQIEEDIRSRLKIRIDEDVKESNVKDVEDVQIEDQTSGESQNSIASNEKAYIPTAYERRILNIQKTPEKVITDDDDGFTHYKYDDCMIPKRLRAENNLRINSKIFNIKKPSTFKNIGFNRNIKLEPRNFGNIFDGTKCKFCGALYFHGEKIGVKCCKKGLYNDSIKMTKNYPETLKQYFSGETHESKVFLQNIRSINYAVSYGQFNFTPRRLGGPYDRGIQPVILQGKAYSKLNINLNKIDNLNQIDIKNNQYFMIGSEEYEAMKVKFSDKNAPAANVIRDAIEISTVQYLEIIFRTFVSEQGLAKEYRRFCDFLKKHENDEEFQKKYFMLRIVQPGPNDDKNEQVPLNPEEIAFIYDSPDGLIPNMDILLAKMPNSANPKEVKFITLNRNHTRIDGLTYTIIFPFGEETWDSSKRAKDPKNYPSRREYFRYNLFFRNDDTILLKAGRLLQQFIIDYYVRIENDITDYAKKINKERKEIMKKFGNVLDNIVDVGIDENEINDNEEIFNPDLEDETA</sequence>
<feature type="compositionally biased region" description="Basic and acidic residues" evidence="1">
    <location>
        <begin position="145"/>
        <end position="184"/>
    </location>
</feature>
<evidence type="ECO:0000256" key="1">
    <source>
        <dbReference type="SAM" id="MobiDB-lite"/>
    </source>
</evidence>
<evidence type="ECO:0000313" key="2">
    <source>
        <dbReference type="Proteomes" id="UP000046392"/>
    </source>
</evidence>
<keyword evidence="2" id="KW-1185">Reference proteome</keyword>
<feature type="compositionally biased region" description="Basic residues" evidence="1">
    <location>
        <begin position="134"/>
        <end position="144"/>
    </location>
</feature>
<reference evidence="3" key="1">
    <citation type="submission" date="2017-02" db="UniProtKB">
        <authorList>
            <consortium name="WormBaseParasite"/>
        </authorList>
    </citation>
    <scope>IDENTIFICATION</scope>
</reference>
<protein>
    <submittedName>
        <fullName evidence="3">OTU domain-containing protein</fullName>
    </submittedName>
</protein>
<dbReference type="WBParaSite" id="SPAL_0001304100.1">
    <property type="protein sequence ID" value="SPAL_0001304100.1"/>
    <property type="gene ID" value="SPAL_0001304100"/>
</dbReference>
<feature type="region of interest" description="Disordered" evidence="1">
    <location>
        <begin position="124"/>
        <end position="184"/>
    </location>
</feature>
<dbReference type="Proteomes" id="UP000046392">
    <property type="component" value="Unplaced"/>
</dbReference>
<proteinExistence type="predicted"/>
<feature type="compositionally biased region" description="Basic and acidic residues" evidence="1">
    <location>
        <begin position="124"/>
        <end position="133"/>
    </location>
</feature>
<evidence type="ECO:0000313" key="3">
    <source>
        <dbReference type="WBParaSite" id="SPAL_0001304100.1"/>
    </source>
</evidence>
<dbReference type="PANTHER" id="PTHR45786">
    <property type="entry name" value="DNA BINDING PROTEIN-LIKE"/>
    <property type="match status" value="1"/>
</dbReference>
<accession>A0A0N5C515</accession>
<dbReference type="STRING" id="174720.A0A0N5C515"/>